<dbReference type="InterPro" id="IPR036187">
    <property type="entry name" value="DNA_mismatch_repair_MutS_sf"/>
</dbReference>
<keyword evidence="7 14" id="KW-0863">Zinc-finger</keyword>
<evidence type="ECO:0000256" key="14">
    <source>
        <dbReference type="PROSITE-ProRule" id="PRU00322"/>
    </source>
</evidence>
<keyword evidence="10" id="KW-0238">DNA-binding</keyword>
<keyword evidence="6" id="KW-0227">DNA damage</keyword>
<evidence type="ECO:0000256" key="10">
    <source>
        <dbReference type="ARBA" id="ARBA00023125"/>
    </source>
</evidence>
<evidence type="ECO:0000256" key="4">
    <source>
        <dbReference type="ARBA" id="ARBA00022723"/>
    </source>
</evidence>
<comment type="subcellular location">
    <subcellularLocation>
        <location evidence="1">Nucleus</location>
    </subcellularLocation>
</comment>
<dbReference type="InterPro" id="IPR045076">
    <property type="entry name" value="MutS"/>
</dbReference>
<feature type="compositionally biased region" description="Gly residues" evidence="16">
    <location>
        <begin position="313"/>
        <end position="340"/>
    </location>
</feature>
<feature type="region of interest" description="Disordered" evidence="16">
    <location>
        <begin position="961"/>
        <end position="982"/>
    </location>
</feature>
<keyword evidence="9" id="KW-0067">ATP-binding</keyword>
<dbReference type="PANTHER" id="PTHR11361">
    <property type="entry name" value="DNA MISMATCH REPAIR PROTEIN MUTS FAMILY MEMBER"/>
    <property type="match status" value="1"/>
</dbReference>
<organism evidence="18 19">
    <name type="scientific">Ectocarpus siliculosus</name>
    <name type="common">Brown alga</name>
    <name type="synonym">Conferva siliculosa</name>
    <dbReference type="NCBI Taxonomy" id="2880"/>
    <lineage>
        <taxon>Eukaryota</taxon>
        <taxon>Sar</taxon>
        <taxon>Stramenopiles</taxon>
        <taxon>Ochrophyta</taxon>
        <taxon>PX clade</taxon>
        <taxon>Phaeophyceae</taxon>
        <taxon>Ectocarpales</taxon>
        <taxon>Ectocarpaceae</taxon>
        <taxon>Ectocarpus</taxon>
    </lineage>
</organism>
<keyword evidence="4" id="KW-0479">Metal-binding</keyword>
<dbReference type="InterPro" id="IPR007861">
    <property type="entry name" value="DNA_mismatch_repair_MutS_clamp"/>
</dbReference>
<dbReference type="GO" id="GO:0030983">
    <property type="term" value="F:mismatched DNA binding"/>
    <property type="evidence" value="ECO:0007669"/>
    <property type="project" value="InterPro"/>
</dbReference>
<evidence type="ECO:0000256" key="8">
    <source>
        <dbReference type="ARBA" id="ARBA00022833"/>
    </source>
</evidence>
<feature type="compositionally biased region" description="Gly residues" evidence="16">
    <location>
        <begin position="522"/>
        <end position="538"/>
    </location>
</feature>
<feature type="domain" description="RanBP2-type" evidence="17">
    <location>
        <begin position="76"/>
        <end position="105"/>
    </location>
</feature>
<dbReference type="Gene3D" id="2.30.30.380">
    <property type="entry name" value="Zn-finger domain of Sec23/24"/>
    <property type="match status" value="1"/>
</dbReference>
<dbReference type="GO" id="GO:0140664">
    <property type="term" value="F:ATP-dependent DNA damage sensor activity"/>
    <property type="evidence" value="ECO:0007669"/>
    <property type="project" value="InterPro"/>
</dbReference>
<dbReference type="PANTHER" id="PTHR11361:SF122">
    <property type="entry name" value="DNA MISMATCH REPAIR PROTEIN MSH3"/>
    <property type="match status" value="1"/>
</dbReference>
<feature type="region of interest" description="Disordered" evidence="16">
    <location>
        <begin position="1"/>
        <end position="86"/>
    </location>
</feature>
<dbReference type="SUPFAM" id="SSF48334">
    <property type="entry name" value="DNA repair protein MutS, domain III"/>
    <property type="match status" value="1"/>
</dbReference>
<dbReference type="Proteomes" id="UP000002630">
    <property type="component" value="Unassembled WGS sequence"/>
</dbReference>
<keyword evidence="5" id="KW-0547">Nucleotide-binding</keyword>
<dbReference type="EMBL" id="FN649760">
    <property type="protein sequence ID" value="CBJ32555.1"/>
    <property type="molecule type" value="Genomic_DNA"/>
</dbReference>
<dbReference type="PROSITE" id="PS50199">
    <property type="entry name" value="ZF_RANBP2_2"/>
    <property type="match status" value="1"/>
</dbReference>
<evidence type="ECO:0000256" key="5">
    <source>
        <dbReference type="ARBA" id="ARBA00022741"/>
    </source>
</evidence>
<dbReference type="GO" id="GO:0006312">
    <property type="term" value="P:mitotic recombination"/>
    <property type="evidence" value="ECO:0007669"/>
    <property type="project" value="TreeGrafter"/>
</dbReference>
<dbReference type="Gene3D" id="1.10.1420.10">
    <property type="match status" value="2"/>
</dbReference>
<feature type="compositionally biased region" description="Low complexity" evidence="16">
    <location>
        <begin position="236"/>
        <end position="259"/>
    </location>
</feature>
<keyword evidence="8" id="KW-0862">Zinc</keyword>
<dbReference type="InterPro" id="IPR007695">
    <property type="entry name" value="DNA_mismatch_repair_MutS-lik_N"/>
</dbReference>
<feature type="compositionally biased region" description="Polar residues" evidence="16">
    <location>
        <begin position="118"/>
        <end position="128"/>
    </location>
</feature>
<dbReference type="SMART" id="SM00534">
    <property type="entry name" value="MUTSac"/>
    <property type="match status" value="1"/>
</dbReference>
<dbReference type="PROSITE" id="PS01358">
    <property type="entry name" value="ZF_RANBP2_1"/>
    <property type="match status" value="1"/>
</dbReference>
<keyword evidence="12" id="KW-0539">Nucleus</keyword>
<dbReference type="SMART" id="SM00547">
    <property type="entry name" value="ZnF_RBZ"/>
    <property type="match status" value="1"/>
</dbReference>
<feature type="compositionally biased region" description="Basic and acidic residues" evidence="16">
    <location>
        <begin position="173"/>
        <end position="187"/>
    </location>
</feature>
<name>D7FYL3_ECTSI</name>
<dbReference type="GO" id="GO:0006298">
    <property type="term" value="P:mismatch repair"/>
    <property type="evidence" value="ECO:0007669"/>
    <property type="project" value="InterPro"/>
</dbReference>
<dbReference type="FunFam" id="3.40.1170.10:FF:000004">
    <property type="entry name" value="DNA mismatch repair protein"/>
    <property type="match status" value="1"/>
</dbReference>
<dbReference type="InterPro" id="IPR016151">
    <property type="entry name" value="DNA_mismatch_repair_MutS_N"/>
</dbReference>
<feature type="region of interest" description="Disordered" evidence="16">
    <location>
        <begin position="484"/>
        <end position="560"/>
    </location>
</feature>
<feature type="region of interest" description="Disordered" evidence="16">
    <location>
        <begin position="110"/>
        <end position="272"/>
    </location>
</feature>
<evidence type="ECO:0000256" key="13">
    <source>
        <dbReference type="ARBA" id="ARBA00073774"/>
    </source>
</evidence>
<dbReference type="Pfam" id="PF05190">
    <property type="entry name" value="MutS_IV"/>
    <property type="match status" value="1"/>
</dbReference>
<evidence type="ECO:0000256" key="11">
    <source>
        <dbReference type="ARBA" id="ARBA00023204"/>
    </source>
</evidence>
<proteinExistence type="inferred from homology"/>
<dbReference type="InterPro" id="IPR036443">
    <property type="entry name" value="Znf_RanBP2_sf"/>
</dbReference>
<dbReference type="InterPro" id="IPR001876">
    <property type="entry name" value="Znf_RanBP2"/>
</dbReference>
<reference evidence="18 19" key="1">
    <citation type="journal article" date="2010" name="Nature">
        <title>The Ectocarpus genome and the independent evolution of multicellularity in brown algae.</title>
        <authorList>
            <person name="Cock J.M."/>
            <person name="Sterck L."/>
            <person name="Rouze P."/>
            <person name="Scornet D."/>
            <person name="Allen A.E."/>
            <person name="Amoutzias G."/>
            <person name="Anthouard V."/>
            <person name="Artiguenave F."/>
            <person name="Aury J.M."/>
            <person name="Badger J.H."/>
            <person name="Beszteri B."/>
            <person name="Billiau K."/>
            <person name="Bonnet E."/>
            <person name="Bothwell J.H."/>
            <person name="Bowler C."/>
            <person name="Boyen C."/>
            <person name="Brownlee C."/>
            <person name="Carrano C.J."/>
            <person name="Charrier B."/>
            <person name="Cho G.Y."/>
            <person name="Coelho S.M."/>
            <person name="Collen J."/>
            <person name="Corre E."/>
            <person name="Da Silva C."/>
            <person name="Delage L."/>
            <person name="Delaroque N."/>
            <person name="Dittami S.M."/>
            <person name="Doulbeau S."/>
            <person name="Elias M."/>
            <person name="Farnham G."/>
            <person name="Gachon C.M."/>
            <person name="Gschloessl B."/>
            <person name="Heesch S."/>
            <person name="Jabbari K."/>
            <person name="Jubin C."/>
            <person name="Kawai H."/>
            <person name="Kimura K."/>
            <person name="Kloareg B."/>
            <person name="Kupper F.C."/>
            <person name="Lang D."/>
            <person name="Le Bail A."/>
            <person name="Leblanc C."/>
            <person name="Lerouge P."/>
            <person name="Lohr M."/>
            <person name="Lopez P.J."/>
            <person name="Martens C."/>
            <person name="Maumus F."/>
            <person name="Michel G."/>
            <person name="Miranda-Saavedra D."/>
            <person name="Morales J."/>
            <person name="Moreau H."/>
            <person name="Motomura T."/>
            <person name="Nagasato C."/>
            <person name="Napoli C.A."/>
            <person name="Nelson D.R."/>
            <person name="Nyvall-Collen P."/>
            <person name="Peters A.F."/>
            <person name="Pommier C."/>
            <person name="Potin P."/>
            <person name="Poulain J."/>
            <person name="Quesneville H."/>
            <person name="Read B."/>
            <person name="Rensing S.A."/>
            <person name="Ritter A."/>
            <person name="Rousvoal S."/>
            <person name="Samanta M."/>
            <person name="Samson G."/>
            <person name="Schroeder D.C."/>
            <person name="Segurens B."/>
            <person name="Strittmatter M."/>
            <person name="Tonon T."/>
            <person name="Tregear J.W."/>
            <person name="Valentin K."/>
            <person name="von Dassow P."/>
            <person name="Yamagishi T."/>
            <person name="Van de Peer Y."/>
            <person name="Wincker P."/>
        </authorList>
    </citation>
    <scope>NUCLEOTIDE SEQUENCE [LARGE SCALE GENOMIC DNA]</scope>
    <source>
        <strain evidence="19">Ec32 / CCAP1310/4</strain>
    </source>
</reference>
<dbReference type="Gene3D" id="3.40.50.300">
    <property type="entry name" value="P-loop containing nucleotide triphosphate hydrolases"/>
    <property type="match status" value="1"/>
</dbReference>
<dbReference type="Pfam" id="PF00488">
    <property type="entry name" value="MutS_V"/>
    <property type="match status" value="1"/>
</dbReference>
<evidence type="ECO:0000256" key="6">
    <source>
        <dbReference type="ARBA" id="ARBA00022763"/>
    </source>
</evidence>
<feature type="compositionally biased region" description="Acidic residues" evidence="16">
    <location>
        <begin position="133"/>
        <end position="143"/>
    </location>
</feature>
<feature type="coiled-coil region" evidence="15">
    <location>
        <begin position="1031"/>
        <end position="1058"/>
    </location>
</feature>
<dbReference type="InterPro" id="IPR000432">
    <property type="entry name" value="DNA_mismatch_repair_MutS_C"/>
</dbReference>
<dbReference type="SUPFAM" id="SSF52540">
    <property type="entry name" value="P-loop containing nucleoside triphosphate hydrolases"/>
    <property type="match status" value="1"/>
</dbReference>
<dbReference type="OrthoDB" id="121051at2759"/>
<feature type="region of interest" description="Disordered" evidence="16">
    <location>
        <begin position="1180"/>
        <end position="1202"/>
    </location>
</feature>
<feature type="compositionally biased region" description="Basic and acidic residues" evidence="16">
    <location>
        <begin position="718"/>
        <end position="727"/>
    </location>
</feature>
<evidence type="ECO:0000256" key="3">
    <source>
        <dbReference type="ARBA" id="ARBA00022151"/>
    </source>
</evidence>
<dbReference type="InterPro" id="IPR007696">
    <property type="entry name" value="DNA_mismatch_repair_MutS_core"/>
</dbReference>
<dbReference type="GO" id="GO:0005524">
    <property type="term" value="F:ATP binding"/>
    <property type="evidence" value="ECO:0007669"/>
    <property type="project" value="UniProtKB-KW"/>
</dbReference>
<evidence type="ECO:0000256" key="7">
    <source>
        <dbReference type="ARBA" id="ARBA00022771"/>
    </source>
</evidence>
<dbReference type="PROSITE" id="PS00486">
    <property type="entry name" value="DNA_MISMATCH_REPAIR_2"/>
    <property type="match status" value="1"/>
</dbReference>
<dbReference type="Pfam" id="PF05192">
    <property type="entry name" value="MutS_III"/>
    <property type="match status" value="1"/>
</dbReference>
<dbReference type="STRING" id="2880.D7FYL3"/>
<evidence type="ECO:0000313" key="19">
    <source>
        <dbReference type="Proteomes" id="UP000002630"/>
    </source>
</evidence>
<dbReference type="GO" id="GO:0005634">
    <property type="term" value="C:nucleus"/>
    <property type="evidence" value="ECO:0007669"/>
    <property type="project" value="UniProtKB-SubCell"/>
</dbReference>
<dbReference type="SMART" id="SM00533">
    <property type="entry name" value="MUTSd"/>
    <property type="match status" value="1"/>
</dbReference>
<dbReference type="InterPro" id="IPR036678">
    <property type="entry name" value="MutS_con_dom_sf"/>
</dbReference>
<keyword evidence="19" id="KW-1185">Reference proteome</keyword>
<feature type="region of interest" description="Disordered" evidence="16">
    <location>
        <begin position="1384"/>
        <end position="1412"/>
    </location>
</feature>
<evidence type="ECO:0000256" key="2">
    <source>
        <dbReference type="ARBA" id="ARBA00007094"/>
    </source>
</evidence>
<evidence type="ECO:0000259" key="17">
    <source>
        <dbReference type="PROSITE" id="PS50199"/>
    </source>
</evidence>
<feature type="region of interest" description="Disordered" evidence="16">
    <location>
        <begin position="297"/>
        <end position="349"/>
    </location>
</feature>
<evidence type="ECO:0000256" key="12">
    <source>
        <dbReference type="ARBA" id="ARBA00023242"/>
    </source>
</evidence>
<keyword evidence="15" id="KW-0175">Coiled coil</keyword>
<feature type="compositionally biased region" description="Polar residues" evidence="16">
    <location>
        <begin position="160"/>
        <end position="172"/>
    </location>
</feature>
<gene>
    <name evidence="18" type="primary">MSH3</name>
    <name evidence="18" type="ORF">Esi_0347_0004</name>
</gene>
<dbReference type="SUPFAM" id="SSF55271">
    <property type="entry name" value="DNA repair protein MutS, domain I"/>
    <property type="match status" value="1"/>
</dbReference>
<keyword evidence="11" id="KW-0234">DNA repair</keyword>
<evidence type="ECO:0000256" key="1">
    <source>
        <dbReference type="ARBA" id="ARBA00004123"/>
    </source>
</evidence>
<sequence length="1474" mass="155076">MSQQFLSKYFKRPGDTNDDPAGSSKKPAAKEKVKRQASPQTGSPGDAASGGSRYRETSAAKRKKATSSSAGGDTRRSADWQCPKCTFNNPAAKRACEMCGGHQVVGGTAAREEIEISGSDSEADANSKSGGIGDDDDGSDFEDLPIGRNPKRPRTGAGAQGSNKPTSSSSLGKNKERPAGGKQERPANKPPGQSKPPPAGGDTCVSLRKEGGAAALDGAMEEIQEIGGERGRARGGDSSSKGNPDDSSSSSSNSSRLAVFGGGRGSGGSSAAVFSADSFNLEEDARRRKDFQAGLRAALPDDSDDGPSVAAAGSGGNSSTGDNGAPGGGLGTTTGAGGGATSSSSRGKGKAAAAAAARVKLTPMEQQVVDLKAKHPGVLLLVECGYRYRFFGDDALAAAKVLRIYAHMDHNFQVASVPTFRLAVHLRRLVDAGYKVGVVRQAESAALKAAGLTETGKKSGTFKRELAAVFSQATWVEGAVEALMPSSSGSNTGTGGRSGTDAGKSGGQGSFRKIGGAWRRVGGWGKKGGKGGGGGGGATEDSDQPGEPQPPSEADMDAPLPQLDHERSEQWLMSMYEEDASPGASTEGEPLSISIALNDGGGGGAEKQVERVRVGLIAVDVRTGKVVHDAFEEGSGQRQELHTRLRHLRPLELLLPGPRLSKETEATVARYCESAVDARGDRRVVRTERLPPEDFCFEAAQASLSKYYGKGRGSSKPDASEGEKDGNGEGGGDGCAPVLTRVLDLPRPAICALGPLMTHLERFGLDRSLASPDLSSFSKSQYMTLDAVTLRDLEVSTTVVLPRKDAIVFVAACCLVLSGVTSFSSLVPPGEVGGAEQKIGSWSTDSRAPEVIPSVLQCQADGREAGSLFSILDRTQTAFGRRVLAGWVRQPLLSPEDITARQDAVEELVTDPPSVMERLRPTLRDLKDLDPAIASLHHRRIQPNRLLSLLGTMRKVFGVFHPPTARGADETEGAGPSQQRGGPRSVVLLDALADVPANMAPVIARYLGELNAEAAASDDYVRALVDGESLCKELKTAAEEEEAAKADLETELQSVRTILRKPSLQWKTLRTGATSTVEYLVELRKSEAKKLVPSGWMQVSQTKDLARFHTPEVLRLQQELLRARESRNLAARQAWAELVSQVDEECYAGFRTAVQALGTLDALLSLAVVAKLPGYVRPNYRPTADAKGDESGGDGGSDDEADGVDEIVLRGARHPTVERVLEGGFVPNDVSLRRGECLVVTGPNMGGKSSTVRMAALICILGQMGSYVAADSADMYCLDGVYTRMGAGDDLAADMSTFMVELWHTSYIIKQATRRSLVVLDELGRGTSTHDGVAIALATLRHVVRDIGCATLFVTHYPQVADLASDKSLSGTVRNAHMSFIEDSAAASTEEPPVNEEEVSESAGGGGVGNPKRNAEARGVTFLYRLVVGQAHKSYGLNVARAAGMDEALIDLAARKSAEMRDRSHEVSAKQKGS</sequence>
<protein>
    <recommendedName>
        <fullName evidence="3 13">DNA mismatch repair protein MSH3</fullName>
    </recommendedName>
    <alternativeName>
        <fullName evidence="3 13">DNA mismatch repair protein MSH3</fullName>
    </alternativeName>
</protein>
<dbReference type="InParanoid" id="D7FYL3"/>
<accession>D7FYL3</accession>
<dbReference type="Gene3D" id="3.30.420.110">
    <property type="entry name" value="MutS, connector domain"/>
    <property type="match status" value="1"/>
</dbReference>
<dbReference type="Pfam" id="PF00641">
    <property type="entry name" value="Zn_ribbon_RanBP"/>
    <property type="match status" value="1"/>
</dbReference>
<dbReference type="Gene3D" id="3.40.1170.10">
    <property type="entry name" value="DNA repair protein MutS, domain I"/>
    <property type="match status" value="1"/>
</dbReference>
<dbReference type="eggNOG" id="KOG0218">
    <property type="taxonomic scope" value="Eukaryota"/>
</dbReference>
<dbReference type="InterPro" id="IPR007860">
    <property type="entry name" value="DNA_mmatch_repair_MutS_con_dom"/>
</dbReference>
<evidence type="ECO:0000256" key="15">
    <source>
        <dbReference type="SAM" id="Coils"/>
    </source>
</evidence>
<feature type="compositionally biased region" description="Gly residues" evidence="16">
    <location>
        <begin position="492"/>
        <end position="509"/>
    </location>
</feature>
<evidence type="ECO:0000313" key="18">
    <source>
        <dbReference type="EMBL" id="CBJ32555.1"/>
    </source>
</evidence>
<evidence type="ECO:0000256" key="16">
    <source>
        <dbReference type="SAM" id="MobiDB-lite"/>
    </source>
</evidence>
<dbReference type="Pfam" id="PF05188">
    <property type="entry name" value="MutS_II"/>
    <property type="match status" value="1"/>
</dbReference>
<evidence type="ECO:0000256" key="9">
    <source>
        <dbReference type="ARBA" id="ARBA00022840"/>
    </source>
</evidence>
<dbReference type="Pfam" id="PF01624">
    <property type="entry name" value="MutS_I"/>
    <property type="match status" value="1"/>
</dbReference>
<dbReference type="InterPro" id="IPR027417">
    <property type="entry name" value="P-loop_NTPase"/>
</dbReference>
<dbReference type="SUPFAM" id="SSF90209">
    <property type="entry name" value="Ran binding protein zinc finger-like"/>
    <property type="match status" value="1"/>
</dbReference>
<feature type="region of interest" description="Disordered" evidence="16">
    <location>
        <begin position="708"/>
        <end position="733"/>
    </location>
</feature>
<comment type="similarity">
    <text evidence="2">Belongs to the DNA mismatch repair MutS family. MSH3 subfamily.</text>
</comment>
<dbReference type="GO" id="GO:0008270">
    <property type="term" value="F:zinc ion binding"/>
    <property type="evidence" value="ECO:0007669"/>
    <property type="project" value="UniProtKB-KW"/>
</dbReference>